<gene>
    <name evidence="1" type="ORF">F4559_002954</name>
</gene>
<name>A0A7W7T5D6_9PSEU</name>
<accession>A0A7W7T5D6</accession>
<sequence>MLINSLDRLHTLQLARAEIRAGHRATSSHSFYQQKLQSVWARARNTDAYRRLGEFSPENFARLPATGKDRLKSDPGAFLAAAIGEAVKYYETTGTTGSPTPTPRLAEDIIWNTTSVAEAWRGLFTPDERVLVMMPSDIVPVADLIVGVVEYLGFPHTRAYPFATGISDWDRVIGLWRTLRPTTVFVAPGVALQFSRLLKQRGLLDELGASVDRLMLLGEVSTAPFRRRLGHWWGARAFDASYGSTETGTLAASCARDRLHLLTTTNYFELATDDGVVPLPASGSGRLVVTPLNLHARVLLRLDTGDEVEVGGECGCGDGSPVIRVSGRSSDALRVRGATLTVRGVEEVVYGATEATGYLMETDTTGDFARLILERDVRWDRSGERGMAGQLQDASRDLLGLQWDEVLFVNQLPATTKSGASQKSWKRSNFRVVESVR</sequence>
<reference evidence="1 2" key="1">
    <citation type="submission" date="2020-08" db="EMBL/GenBank/DDBJ databases">
        <title>Sequencing the genomes of 1000 actinobacteria strains.</title>
        <authorList>
            <person name="Klenk H.-P."/>
        </authorList>
    </citation>
    <scope>NUCLEOTIDE SEQUENCE [LARGE SCALE GENOMIC DNA]</scope>
    <source>
        <strain evidence="1 2">DSM 45084</strain>
    </source>
</reference>
<comment type="caution">
    <text evidence="1">The sequence shown here is derived from an EMBL/GenBank/DDBJ whole genome shotgun (WGS) entry which is preliminary data.</text>
</comment>
<dbReference type="SUPFAM" id="SSF56801">
    <property type="entry name" value="Acetyl-CoA synthetase-like"/>
    <property type="match status" value="1"/>
</dbReference>
<keyword evidence="2" id="KW-1185">Reference proteome</keyword>
<organism evidence="1 2">
    <name type="scientific">Saccharothrix violaceirubra</name>
    <dbReference type="NCBI Taxonomy" id="413306"/>
    <lineage>
        <taxon>Bacteria</taxon>
        <taxon>Bacillati</taxon>
        <taxon>Actinomycetota</taxon>
        <taxon>Actinomycetes</taxon>
        <taxon>Pseudonocardiales</taxon>
        <taxon>Pseudonocardiaceae</taxon>
        <taxon>Saccharothrix</taxon>
    </lineage>
</organism>
<dbReference type="Proteomes" id="UP000542674">
    <property type="component" value="Unassembled WGS sequence"/>
</dbReference>
<keyword evidence="1" id="KW-0436">Ligase</keyword>
<dbReference type="AlphaFoldDB" id="A0A7W7T5D6"/>
<proteinExistence type="predicted"/>
<dbReference type="EMBL" id="JACHJS010000001">
    <property type="protein sequence ID" value="MBB4965595.1"/>
    <property type="molecule type" value="Genomic_DNA"/>
</dbReference>
<dbReference type="EC" id="6.2.1.30" evidence="1"/>
<dbReference type="RefSeq" id="WP_184669196.1">
    <property type="nucleotide sequence ID" value="NZ_BAABAI010000029.1"/>
</dbReference>
<dbReference type="PANTHER" id="PTHR43845">
    <property type="entry name" value="BLR5969 PROTEIN"/>
    <property type="match status" value="1"/>
</dbReference>
<dbReference type="InterPro" id="IPR042099">
    <property type="entry name" value="ANL_N_sf"/>
</dbReference>
<dbReference type="GO" id="GO:0047475">
    <property type="term" value="F:phenylacetate-CoA ligase activity"/>
    <property type="evidence" value="ECO:0007669"/>
    <property type="project" value="UniProtKB-EC"/>
</dbReference>
<evidence type="ECO:0000313" key="1">
    <source>
        <dbReference type="EMBL" id="MBB4965595.1"/>
    </source>
</evidence>
<dbReference type="PANTHER" id="PTHR43845:SF1">
    <property type="entry name" value="BLR5969 PROTEIN"/>
    <property type="match status" value="1"/>
</dbReference>
<protein>
    <submittedName>
        <fullName evidence="1">Phenylacetate-CoA ligase</fullName>
        <ecNumber evidence="1">6.2.1.30</ecNumber>
    </submittedName>
</protein>
<evidence type="ECO:0000313" key="2">
    <source>
        <dbReference type="Proteomes" id="UP000542674"/>
    </source>
</evidence>
<dbReference type="Gene3D" id="3.40.50.12780">
    <property type="entry name" value="N-terminal domain of ligase-like"/>
    <property type="match status" value="1"/>
</dbReference>